<evidence type="ECO:0000259" key="2">
    <source>
        <dbReference type="Pfam" id="PF22664"/>
    </source>
</evidence>
<dbReference type="OrthoDB" id="1862401at2759"/>
<dbReference type="InterPro" id="IPR054710">
    <property type="entry name" value="Tri101-like_N"/>
</dbReference>
<evidence type="ECO:0000313" key="4">
    <source>
        <dbReference type="Proteomes" id="UP000827284"/>
    </source>
</evidence>
<dbReference type="Proteomes" id="UP000827284">
    <property type="component" value="Unassembled WGS sequence"/>
</dbReference>
<proteinExistence type="predicted"/>
<keyword evidence="4" id="KW-1185">Reference proteome</keyword>
<dbReference type="Gene3D" id="3.30.559.10">
    <property type="entry name" value="Chloramphenicol acetyltransferase-like domain"/>
    <property type="match status" value="2"/>
</dbReference>
<dbReference type="GO" id="GO:0016740">
    <property type="term" value="F:transferase activity"/>
    <property type="evidence" value="ECO:0007669"/>
    <property type="project" value="UniProtKB-KW"/>
</dbReference>
<dbReference type="PANTHER" id="PTHR31896:SF64">
    <property type="entry name" value="TRICHOTHECENE 3-O-ACETYLTRANSFERASE"/>
    <property type="match status" value="1"/>
</dbReference>
<sequence length="449" mass="49187">MLVHQVDALGQQPSFNLYIQVTLCYHVHDDSANGIGSVVAALNDGLKRLATLVPWTAGEVLVEGNPPLLIIKPTAEIPTVVVKDLRNDKTAPLWQTLENSEFPMSLMDENMLCPRNTFPGTPGEPSSRPTFLVQATLVKGGLLLSFVGHHQVMDMVGQDVVMDLLNRACHHEEIPGTDLDSANVARERIIPLLDVSQKTGLEDQFTAPAVPVSDTPAAPVAPPLPPTASWVYFSFDRASLTSLKAVASETKISDFVSTDDSLCALIWQSIMRARSARLAATDNVIFSRFVDMRGALGMEPKYPGMVLNTSNTILEIGQIVSEPLGVIASRLRGSLDRKRLGEETIALATLLHRTEDKSVIQTWSLLNFSADMMLSSWSKIDGCWQMDFNMGLGQPVAVRRPRFVPFGTLVNLMPKSPSGEVSAAICLIDEDMDRLKSDKEFLKYGRYIG</sequence>
<protein>
    <submittedName>
        <fullName evidence="3">Trichothecene 3-O-acetyltransferase</fullName>
    </submittedName>
</protein>
<accession>A0A9P3HDY5</accession>
<dbReference type="InterPro" id="IPR023213">
    <property type="entry name" value="CAT-like_dom_sf"/>
</dbReference>
<evidence type="ECO:0000313" key="3">
    <source>
        <dbReference type="EMBL" id="GJJ74583.1"/>
    </source>
</evidence>
<evidence type="ECO:0000256" key="1">
    <source>
        <dbReference type="ARBA" id="ARBA00022679"/>
    </source>
</evidence>
<reference evidence="3" key="1">
    <citation type="submission" date="2021-11" db="EMBL/GenBank/DDBJ databases">
        <authorList>
            <person name="Herlambang A."/>
            <person name="Guo Y."/>
            <person name="Takashima Y."/>
            <person name="Nishizawa T."/>
        </authorList>
    </citation>
    <scope>NUCLEOTIDE SEQUENCE</scope>
    <source>
        <strain evidence="3">E1425</strain>
    </source>
</reference>
<dbReference type="Pfam" id="PF22664">
    <property type="entry name" value="TRI-like_N"/>
    <property type="match status" value="1"/>
</dbReference>
<dbReference type="InterPro" id="IPR051283">
    <property type="entry name" value="Sec_Metabolite_Acyltrans"/>
</dbReference>
<reference evidence="3" key="2">
    <citation type="journal article" date="2022" name="Microbiol. Resour. Announc.">
        <title>Whole-Genome Sequence of Entomortierella parvispora E1425, a Mucoromycotan Fungus Associated with Burkholderiaceae-Related Endosymbiotic Bacteria.</title>
        <authorList>
            <person name="Herlambang A."/>
            <person name="Guo Y."/>
            <person name="Takashima Y."/>
            <person name="Narisawa K."/>
            <person name="Ohta H."/>
            <person name="Nishizawa T."/>
        </authorList>
    </citation>
    <scope>NUCLEOTIDE SEQUENCE</scope>
    <source>
        <strain evidence="3">E1425</strain>
    </source>
</reference>
<organism evidence="3 4">
    <name type="scientific">Entomortierella parvispora</name>
    <dbReference type="NCBI Taxonomy" id="205924"/>
    <lineage>
        <taxon>Eukaryota</taxon>
        <taxon>Fungi</taxon>
        <taxon>Fungi incertae sedis</taxon>
        <taxon>Mucoromycota</taxon>
        <taxon>Mortierellomycotina</taxon>
        <taxon>Mortierellomycetes</taxon>
        <taxon>Mortierellales</taxon>
        <taxon>Mortierellaceae</taxon>
        <taxon>Entomortierella</taxon>
    </lineage>
</organism>
<gene>
    <name evidence="3" type="ORF">EMPS_06941</name>
</gene>
<comment type="caution">
    <text evidence="3">The sequence shown here is derived from an EMBL/GenBank/DDBJ whole genome shotgun (WGS) entry which is preliminary data.</text>
</comment>
<feature type="domain" description="Trichothecene 3-O-acetyltransferase-like N-terminal" evidence="2">
    <location>
        <begin position="17"/>
        <end position="169"/>
    </location>
</feature>
<dbReference type="PANTHER" id="PTHR31896">
    <property type="entry name" value="FAMILY REGULATORY PROTEIN, PUTATIVE (AFU_ORTHOLOGUE AFUA_3G14730)-RELATED"/>
    <property type="match status" value="1"/>
</dbReference>
<keyword evidence="1" id="KW-0808">Transferase</keyword>
<dbReference type="AlphaFoldDB" id="A0A9P3HDY5"/>
<name>A0A9P3HDY5_9FUNG</name>
<dbReference type="EMBL" id="BQFW01000009">
    <property type="protein sequence ID" value="GJJ74583.1"/>
    <property type="molecule type" value="Genomic_DNA"/>
</dbReference>